<evidence type="ECO:0000256" key="9">
    <source>
        <dbReference type="ARBA" id="ARBA00023102"/>
    </source>
</evidence>
<dbReference type="GO" id="GO:0000105">
    <property type="term" value="P:L-histidine biosynthetic process"/>
    <property type="evidence" value="ECO:0007669"/>
    <property type="project" value="UniProtKB-UniRule"/>
</dbReference>
<comment type="cofactor">
    <cofactor evidence="1 11">
        <name>pyridoxal 5'-phosphate</name>
        <dbReference type="ChEBI" id="CHEBI:597326"/>
    </cofactor>
</comment>
<dbReference type="NCBIfam" id="TIGR01141">
    <property type="entry name" value="hisC"/>
    <property type="match status" value="1"/>
</dbReference>
<comment type="similarity">
    <text evidence="3 11">Belongs to the class-II pyridoxal-phosphate-dependent aminotransferase family. Histidinol-phosphate aminotransferase subfamily.</text>
</comment>
<evidence type="ECO:0000256" key="7">
    <source>
        <dbReference type="ARBA" id="ARBA00022679"/>
    </source>
</evidence>
<dbReference type="RefSeq" id="WP_004999631.1">
    <property type="nucleotide sequence ID" value="NZ_CH672427.1"/>
</dbReference>
<dbReference type="InterPro" id="IPR015424">
    <property type="entry name" value="PyrdxlP-dep_Trfase"/>
</dbReference>
<evidence type="ECO:0000259" key="13">
    <source>
        <dbReference type="Pfam" id="PF00155"/>
    </source>
</evidence>
<dbReference type="HAMAP" id="MF_01023">
    <property type="entry name" value="HisC_aminotrans_2"/>
    <property type="match status" value="1"/>
</dbReference>
<dbReference type="InterPro" id="IPR015422">
    <property type="entry name" value="PyrdxlP-dep_Trfase_small"/>
</dbReference>
<proteinExistence type="inferred from homology"/>
<dbReference type="Proteomes" id="UP000003374">
    <property type="component" value="Unassembled WGS sequence"/>
</dbReference>
<dbReference type="EMBL" id="AAOF01000025">
    <property type="protein sequence ID" value="EAR20317.1"/>
    <property type="molecule type" value="Genomic_DNA"/>
</dbReference>
<dbReference type="eggNOG" id="COG0079">
    <property type="taxonomic scope" value="Bacteria"/>
</dbReference>
<feature type="domain" description="Aminotransferase class I/classII large" evidence="13">
    <location>
        <begin position="26"/>
        <end position="354"/>
    </location>
</feature>
<dbReference type="STRING" id="314278.NB231_02955"/>
<organism evidence="14 15">
    <name type="scientific">Nitrococcus mobilis Nb-231</name>
    <dbReference type="NCBI Taxonomy" id="314278"/>
    <lineage>
        <taxon>Bacteria</taxon>
        <taxon>Pseudomonadati</taxon>
        <taxon>Pseudomonadota</taxon>
        <taxon>Gammaproteobacteria</taxon>
        <taxon>Chromatiales</taxon>
        <taxon>Ectothiorhodospiraceae</taxon>
        <taxon>Nitrococcus</taxon>
    </lineage>
</organism>
<name>A4BVD2_9GAMM</name>
<gene>
    <name evidence="11" type="primary">hisC</name>
    <name evidence="14" type="ORF">NB231_02955</name>
</gene>
<dbReference type="EC" id="2.6.1.9" evidence="11"/>
<dbReference type="InterPro" id="IPR004839">
    <property type="entry name" value="Aminotransferase_I/II_large"/>
</dbReference>
<evidence type="ECO:0000256" key="10">
    <source>
        <dbReference type="ARBA" id="ARBA00047481"/>
    </source>
</evidence>
<evidence type="ECO:0000256" key="12">
    <source>
        <dbReference type="SAM" id="MobiDB-lite"/>
    </source>
</evidence>
<comment type="caution">
    <text evidence="14">The sequence shown here is derived from an EMBL/GenBank/DDBJ whole genome shotgun (WGS) entry which is preliminary data.</text>
</comment>
<comment type="catalytic activity">
    <reaction evidence="10 11">
        <text>L-histidinol phosphate + 2-oxoglutarate = 3-(imidazol-4-yl)-2-oxopropyl phosphate + L-glutamate</text>
        <dbReference type="Rhea" id="RHEA:23744"/>
        <dbReference type="ChEBI" id="CHEBI:16810"/>
        <dbReference type="ChEBI" id="CHEBI:29985"/>
        <dbReference type="ChEBI" id="CHEBI:57766"/>
        <dbReference type="ChEBI" id="CHEBI:57980"/>
        <dbReference type="EC" id="2.6.1.9"/>
    </reaction>
</comment>
<evidence type="ECO:0000256" key="6">
    <source>
        <dbReference type="ARBA" id="ARBA00022605"/>
    </source>
</evidence>
<dbReference type="GO" id="GO:0030170">
    <property type="term" value="F:pyridoxal phosphate binding"/>
    <property type="evidence" value="ECO:0007669"/>
    <property type="project" value="InterPro"/>
</dbReference>
<evidence type="ECO:0000313" key="15">
    <source>
        <dbReference type="Proteomes" id="UP000003374"/>
    </source>
</evidence>
<dbReference type="SUPFAM" id="SSF53383">
    <property type="entry name" value="PLP-dependent transferases"/>
    <property type="match status" value="1"/>
</dbReference>
<keyword evidence="9 11" id="KW-0368">Histidine biosynthesis</keyword>
<dbReference type="InterPro" id="IPR005861">
    <property type="entry name" value="HisP_aminotrans"/>
</dbReference>
<keyword evidence="8 11" id="KW-0663">Pyridoxal phosphate</keyword>
<evidence type="ECO:0000313" key="14">
    <source>
        <dbReference type="EMBL" id="EAR20317.1"/>
    </source>
</evidence>
<feature type="region of interest" description="Disordered" evidence="12">
    <location>
        <begin position="1"/>
        <end position="22"/>
    </location>
</feature>
<evidence type="ECO:0000256" key="11">
    <source>
        <dbReference type="HAMAP-Rule" id="MF_01023"/>
    </source>
</evidence>
<dbReference type="InterPro" id="IPR015421">
    <property type="entry name" value="PyrdxlP-dep_Trfase_major"/>
</dbReference>
<dbReference type="UniPathway" id="UPA00031">
    <property type="reaction ID" value="UER00012"/>
</dbReference>
<evidence type="ECO:0000256" key="8">
    <source>
        <dbReference type="ARBA" id="ARBA00022898"/>
    </source>
</evidence>
<dbReference type="PROSITE" id="PS00599">
    <property type="entry name" value="AA_TRANSFER_CLASS_2"/>
    <property type="match status" value="1"/>
</dbReference>
<accession>A4BVD2</accession>
<dbReference type="InterPro" id="IPR001917">
    <property type="entry name" value="Aminotrans_II_pyridoxalP_BS"/>
</dbReference>
<sequence>MSYERDNIRRMSGYTPGEQPDNLQAVKLNTNENPYPPPEPVLASLQAITGEHLRRYPPPTSAALREAAAALHNVTAQNIVTTNGGDELLRLAITTFVEPGEPIGIAHPSYSLYPVLAAINGSPIVRVPLDEAWRPPSDFATQLNRAGVNLTFLVNPHAPSGTLLDVETISSIARALQGVLLVDEAYVDFVDPACGHDLIALIHEHDNLLVLRTFSKGYSLAGLRLGYGIGAAGLIDPIATKTRDSYNLDVIAQYVGLAALAHREYAAQTWEAVRGERARLAATLDKLGLACVPSESNFLLARVPDTLGGGASALYQALKARAIFVRHFDQPRLDDQLRITVGTPPENETLLDALHDLLDR</sequence>
<dbReference type="HOGENOM" id="CLU_017584_3_0_6"/>
<evidence type="ECO:0000256" key="4">
    <source>
        <dbReference type="ARBA" id="ARBA00011738"/>
    </source>
</evidence>
<keyword evidence="7 11" id="KW-0808">Transferase</keyword>
<dbReference type="AlphaFoldDB" id="A4BVD2"/>
<comment type="pathway">
    <text evidence="2 11">Amino-acid biosynthesis; L-histidine biosynthesis; L-histidine from 5-phospho-alpha-D-ribose 1-diphosphate: step 7/9.</text>
</comment>
<evidence type="ECO:0000256" key="2">
    <source>
        <dbReference type="ARBA" id="ARBA00005011"/>
    </source>
</evidence>
<keyword evidence="5 11" id="KW-0032">Aminotransferase</keyword>
<dbReference type="Pfam" id="PF00155">
    <property type="entry name" value="Aminotran_1_2"/>
    <property type="match status" value="1"/>
</dbReference>
<protein>
    <recommendedName>
        <fullName evidence="11">Histidinol-phosphate aminotransferase</fullName>
        <ecNumber evidence="11">2.6.1.9</ecNumber>
    </recommendedName>
    <alternativeName>
        <fullName evidence="11">Imidazole acetol-phosphate transaminase</fullName>
    </alternativeName>
</protein>
<dbReference type="GO" id="GO:0004400">
    <property type="term" value="F:histidinol-phosphate transaminase activity"/>
    <property type="evidence" value="ECO:0007669"/>
    <property type="project" value="UniProtKB-UniRule"/>
</dbReference>
<dbReference type="CDD" id="cd00609">
    <property type="entry name" value="AAT_like"/>
    <property type="match status" value="1"/>
</dbReference>
<dbReference type="Gene3D" id="3.40.640.10">
    <property type="entry name" value="Type I PLP-dependent aspartate aminotransferase-like (Major domain)"/>
    <property type="match status" value="1"/>
</dbReference>
<dbReference type="Gene3D" id="3.90.1150.10">
    <property type="entry name" value="Aspartate Aminotransferase, domain 1"/>
    <property type="match status" value="1"/>
</dbReference>
<reference evidence="14 15" key="1">
    <citation type="submission" date="2006-02" db="EMBL/GenBank/DDBJ databases">
        <authorList>
            <person name="Waterbury J."/>
            <person name="Ferriera S."/>
            <person name="Johnson J."/>
            <person name="Kravitz S."/>
            <person name="Halpern A."/>
            <person name="Remington K."/>
            <person name="Beeson K."/>
            <person name="Tran B."/>
            <person name="Rogers Y.-H."/>
            <person name="Friedman R."/>
            <person name="Venter J.C."/>
        </authorList>
    </citation>
    <scope>NUCLEOTIDE SEQUENCE [LARGE SCALE GENOMIC DNA]</scope>
    <source>
        <strain evidence="14 15">Nb-231</strain>
    </source>
</reference>
<dbReference type="OrthoDB" id="9809616at2"/>
<dbReference type="PANTHER" id="PTHR42885">
    <property type="entry name" value="HISTIDINOL-PHOSPHATE AMINOTRANSFERASE-RELATED"/>
    <property type="match status" value="1"/>
</dbReference>
<feature type="modified residue" description="N6-(pyridoxal phosphate)lysine" evidence="11">
    <location>
        <position position="216"/>
    </location>
</feature>
<evidence type="ECO:0000256" key="5">
    <source>
        <dbReference type="ARBA" id="ARBA00022576"/>
    </source>
</evidence>
<evidence type="ECO:0000256" key="1">
    <source>
        <dbReference type="ARBA" id="ARBA00001933"/>
    </source>
</evidence>
<keyword evidence="6 11" id="KW-0028">Amino-acid biosynthesis</keyword>
<keyword evidence="15" id="KW-1185">Reference proteome</keyword>
<comment type="subunit">
    <text evidence="4 11">Homodimer.</text>
</comment>
<evidence type="ECO:0000256" key="3">
    <source>
        <dbReference type="ARBA" id="ARBA00007970"/>
    </source>
</evidence>
<dbReference type="PANTHER" id="PTHR42885:SF2">
    <property type="entry name" value="HISTIDINOL-PHOSPHATE AMINOTRANSFERASE"/>
    <property type="match status" value="1"/>
</dbReference>